<dbReference type="InterPro" id="IPR035892">
    <property type="entry name" value="C2_domain_sf"/>
</dbReference>
<dbReference type="InterPro" id="IPR001478">
    <property type="entry name" value="PDZ"/>
</dbReference>
<keyword evidence="2" id="KW-0862">Zinc</keyword>
<evidence type="ECO:0000256" key="4">
    <source>
        <dbReference type="ARBA" id="ARBA00034103"/>
    </source>
</evidence>
<keyword evidence="1 5" id="KW-0863">Zinc-finger</keyword>
<dbReference type="RefSeq" id="XP_029343921.1">
    <property type="nucleotide sequence ID" value="XM_029488061.1"/>
</dbReference>
<sequence>MIPTNVMSFINKIVPPVPETNSGSESSVPEQGTRFSKIRQTLSSSLMTAQDKMTTKLNSASSRQNPAENSPTSSPASPPEDNTNKQPTTTSKPEMAKQPACRSGGCRVCLKSFKEGDYSRVCFGCKFKVCEDCATSYTKVGEDENTWCCSICRRKQQSSSILQPVLTQNSTDSLLDVPIADTLQRRHSDVKIGRNSGNAGSGNGSLGSGLAPPRSPELRRHSDVSPATLKDMEKAAAALKVGDRSRITDDKLWNRDTGLRQKRGSAGAVVGQSTNQTQPTVFRFDTRRESKISIPAAQLPRRASAYDVYQNRVDQQQQGSSPASRRSSFRIQQDEDISGGGGVQQKDQSQNLGMNNDEEWRPRRRGSQLPDISNLRSAAESRGSRSSFSNRGGGDGQQLQQQQPQQPQQQPPPVIQETEQNETVRRQPSVAGEEIKIVIHDVDFDPNTMGVRSGSKRKVILKRDLTDKAHRTRGFGMRVVGGKIGPDGQMFASIVWTVPGGPAEKSGLQQGDKVLEWAGMPLANRSFEEVCGIIDRSGDVVELLVEQGYELRICDLLDEPGPMTSRKNSGEAMGLQLDGSDSPASPTRRKLPKTPTAGMAQPIPEDSIRERNIIGGIQMQVWYRDGKNELSISVLAANGLQMRNDADYGSLPEAYLQIKLLPFTVETNIVRTEVAEPSLNPIWNTTLEMPNVRSETLIEKQMEVILYDYRPDKEDVILGEFVVNLQNALLDNAMIWYELESPNHSKASKSPRSSISETGKGGLRGQIRSVSEERELDGFLHPDHAYMANSRRGSSQSEQLDVEPYQLNKDFSRSLPGSRRSSFQSIQNTEKDPELTTTPYTNRSRRRSSCTPRQDPDEILKNLKAVKGELLGRTMSICGDKRGMRRGSLCMRPYKESVMEKPEPTSKYEDEPVGDPIRLGPGQIMPRGYGISSGCHIELKLGLLMTKGQLEVDVVCARGIRAEDSPPDTYVKTYLRENDRWLQKRKTRVVRHNCNPEYNQTLRYSACDVLGRSLLVMLWERQKGFEHNQGLGGAEVTLDALKLTQVTEGWYPLFPIQSLGSDSNDSP</sequence>
<dbReference type="Proteomes" id="UP000007819">
    <property type="component" value="Chromosome A1"/>
</dbReference>
<dbReference type="PANTHER" id="PTHR12157:SF24">
    <property type="entry name" value="FIFE, ISOFORM D"/>
    <property type="match status" value="1"/>
</dbReference>
<dbReference type="AlphaFoldDB" id="A0A8R2NQ94"/>
<dbReference type="InterPro" id="IPR000008">
    <property type="entry name" value="C2_dom"/>
</dbReference>
<dbReference type="InterPro" id="IPR036034">
    <property type="entry name" value="PDZ_sf"/>
</dbReference>
<dbReference type="PROSITE" id="PS50004">
    <property type="entry name" value="C2"/>
    <property type="match status" value="2"/>
</dbReference>
<feature type="region of interest" description="Disordered" evidence="6">
    <location>
        <begin position="335"/>
        <end position="429"/>
    </location>
</feature>
<evidence type="ECO:0000313" key="11">
    <source>
        <dbReference type="Proteomes" id="UP000007819"/>
    </source>
</evidence>
<feature type="region of interest" description="Disordered" evidence="6">
    <location>
        <begin position="14"/>
        <end position="100"/>
    </location>
</feature>
<evidence type="ECO:0000256" key="5">
    <source>
        <dbReference type="PROSITE-ProRule" id="PRU00175"/>
    </source>
</evidence>
<organism evidence="10 11">
    <name type="scientific">Acyrthosiphon pisum</name>
    <name type="common">Pea aphid</name>
    <dbReference type="NCBI Taxonomy" id="7029"/>
    <lineage>
        <taxon>Eukaryota</taxon>
        <taxon>Metazoa</taxon>
        <taxon>Ecdysozoa</taxon>
        <taxon>Arthropoda</taxon>
        <taxon>Hexapoda</taxon>
        <taxon>Insecta</taxon>
        <taxon>Pterygota</taxon>
        <taxon>Neoptera</taxon>
        <taxon>Paraneoptera</taxon>
        <taxon>Hemiptera</taxon>
        <taxon>Sternorrhyncha</taxon>
        <taxon>Aphidomorpha</taxon>
        <taxon>Aphidoidea</taxon>
        <taxon>Aphididae</taxon>
        <taxon>Macrosiphini</taxon>
        <taxon>Acyrthosiphon</taxon>
    </lineage>
</organism>
<dbReference type="GO" id="GO:0008270">
    <property type="term" value="F:zinc ion binding"/>
    <property type="evidence" value="ECO:0007669"/>
    <property type="project" value="UniProtKB-KW"/>
</dbReference>
<dbReference type="SMART" id="SM00239">
    <property type="entry name" value="C2"/>
    <property type="match status" value="2"/>
</dbReference>
<evidence type="ECO:0000256" key="6">
    <source>
        <dbReference type="SAM" id="MobiDB-lite"/>
    </source>
</evidence>
<feature type="domain" description="C2" evidence="7">
    <location>
        <begin position="613"/>
        <end position="737"/>
    </location>
</feature>
<dbReference type="GO" id="GO:0048791">
    <property type="term" value="P:calcium ion-regulated exocytosis of neurotransmitter"/>
    <property type="evidence" value="ECO:0007669"/>
    <property type="project" value="TreeGrafter"/>
</dbReference>
<feature type="domain" description="C2" evidence="7">
    <location>
        <begin position="931"/>
        <end position="1051"/>
    </location>
</feature>
<dbReference type="GO" id="GO:0044325">
    <property type="term" value="F:transmembrane transporter binding"/>
    <property type="evidence" value="ECO:0007669"/>
    <property type="project" value="TreeGrafter"/>
</dbReference>
<dbReference type="GO" id="GO:0048167">
    <property type="term" value="P:regulation of synaptic plasticity"/>
    <property type="evidence" value="ECO:0007669"/>
    <property type="project" value="TreeGrafter"/>
</dbReference>
<dbReference type="InterPro" id="IPR001841">
    <property type="entry name" value="Znf_RING"/>
</dbReference>
<dbReference type="GO" id="GO:0042391">
    <property type="term" value="P:regulation of membrane potential"/>
    <property type="evidence" value="ECO:0007669"/>
    <property type="project" value="TreeGrafter"/>
</dbReference>
<dbReference type="CDD" id="cd06714">
    <property type="entry name" value="PDZ_RIM-like"/>
    <property type="match status" value="1"/>
</dbReference>
<feature type="region of interest" description="Disordered" evidence="6">
    <location>
        <begin position="810"/>
        <end position="857"/>
    </location>
</feature>
<dbReference type="GO" id="GO:0042734">
    <property type="term" value="C:presynaptic membrane"/>
    <property type="evidence" value="ECO:0007669"/>
    <property type="project" value="TreeGrafter"/>
</dbReference>
<dbReference type="SUPFAM" id="SSF50156">
    <property type="entry name" value="PDZ domain-like"/>
    <property type="match status" value="1"/>
</dbReference>
<evidence type="ECO:0000259" key="7">
    <source>
        <dbReference type="PROSITE" id="PS50004"/>
    </source>
</evidence>
<feature type="region of interest" description="Disordered" evidence="6">
    <location>
        <begin position="560"/>
        <end position="602"/>
    </location>
</feature>
<feature type="compositionally biased region" description="Basic and acidic residues" evidence="6">
    <location>
        <begin position="770"/>
        <end position="781"/>
    </location>
</feature>
<feature type="compositionally biased region" description="Polar residues" evidence="6">
    <location>
        <begin position="819"/>
        <end position="828"/>
    </location>
</feature>
<feature type="region of interest" description="Disordered" evidence="6">
    <location>
        <begin position="743"/>
        <end position="781"/>
    </location>
</feature>
<dbReference type="PROSITE" id="PS50089">
    <property type="entry name" value="ZF_RING_2"/>
    <property type="match status" value="1"/>
</dbReference>
<evidence type="ECO:0000259" key="9">
    <source>
        <dbReference type="PROSITE" id="PS50106"/>
    </source>
</evidence>
<dbReference type="SMART" id="SM00228">
    <property type="entry name" value="PDZ"/>
    <property type="match status" value="1"/>
</dbReference>
<dbReference type="InterPro" id="IPR039032">
    <property type="entry name" value="Rim-like"/>
</dbReference>
<dbReference type="InterPro" id="IPR013083">
    <property type="entry name" value="Znf_RING/FYVE/PHD"/>
</dbReference>
<evidence type="ECO:0000256" key="1">
    <source>
        <dbReference type="ARBA" id="ARBA00022771"/>
    </source>
</evidence>
<evidence type="ECO:0000256" key="3">
    <source>
        <dbReference type="ARBA" id="ARBA00023018"/>
    </source>
</evidence>
<evidence type="ECO:0000256" key="2">
    <source>
        <dbReference type="ARBA" id="ARBA00022833"/>
    </source>
</evidence>
<accession>A0A8R2NQ94</accession>
<dbReference type="Gene3D" id="2.60.40.150">
    <property type="entry name" value="C2 domain"/>
    <property type="match status" value="2"/>
</dbReference>
<feature type="region of interest" description="Disordered" evidence="6">
    <location>
        <begin position="252"/>
        <end position="278"/>
    </location>
</feature>
<keyword evidence="3" id="KW-0770">Synapse</keyword>
<dbReference type="Gene3D" id="2.30.42.10">
    <property type="match status" value="1"/>
</dbReference>
<name>A0A8R2NQ94_ACYPI</name>
<feature type="domain" description="RING-type" evidence="8">
    <location>
        <begin position="106"/>
        <end position="153"/>
    </location>
</feature>
<feature type="region of interest" description="Disordered" evidence="6">
    <location>
        <begin position="186"/>
        <end position="228"/>
    </location>
</feature>
<dbReference type="SUPFAM" id="SSF49562">
    <property type="entry name" value="C2 domain (Calcium/lipid-binding domain, CaLB)"/>
    <property type="match status" value="2"/>
</dbReference>
<feature type="domain" description="PDZ" evidence="9">
    <location>
        <begin position="458"/>
        <end position="549"/>
    </location>
</feature>
<dbReference type="OrthoDB" id="10059918at2759"/>
<feature type="compositionally biased region" description="Low complexity" evidence="6">
    <location>
        <begin position="397"/>
        <end position="408"/>
    </location>
</feature>
<evidence type="ECO:0000259" key="8">
    <source>
        <dbReference type="PROSITE" id="PS50089"/>
    </source>
</evidence>
<dbReference type="Pfam" id="PF00595">
    <property type="entry name" value="PDZ"/>
    <property type="match status" value="1"/>
</dbReference>
<dbReference type="GO" id="GO:0031267">
    <property type="term" value="F:small GTPase binding"/>
    <property type="evidence" value="ECO:0007669"/>
    <property type="project" value="InterPro"/>
</dbReference>
<dbReference type="CDD" id="cd04031">
    <property type="entry name" value="C2A_RIM1alpha"/>
    <property type="match status" value="1"/>
</dbReference>
<dbReference type="EnsemblMetazoa" id="XM_029488061.1">
    <property type="protein sequence ID" value="XP_029343921.1"/>
    <property type="gene ID" value="LOC100167273"/>
</dbReference>
<evidence type="ECO:0000313" key="10">
    <source>
        <dbReference type="EnsemblMetazoa" id="XP_029343921.1"/>
    </source>
</evidence>
<dbReference type="CTD" id="38337"/>
<feature type="compositionally biased region" description="Polar residues" evidence="6">
    <location>
        <begin position="345"/>
        <end position="354"/>
    </location>
</feature>
<keyword evidence="11" id="KW-1185">Reference proteome</keyword>
<dbReference type="InterPro" id="IPR011011">
    <property type="entry name" value="Znf_FYVE_PHD"/>
</dbReference>
<dbReference type="PANTHER" id="PTHR12157">
    <property type="entry name" value="REGULATING SYNAPTIC MEMBRANE EXOCYTOSIS PROTEIN"/>
    <property type="match status" value="1"/>
</dbReference>
<dbReference type="GO" id="GO:0050806">
    <property type="term" value="P:positive regulation of synaptic transmission"/>
    <property type="evidence" value="ECO:0007669"/>
    <property type="project" value="TreeGrafter"/>
</dbReference>
<dbReference type="PROSITE" id="PS50106">
    <property type="entry name" value="PDZ"/>
    <property type="match status" value="1"/>
</dbReference>
<proteinExistence type="predicted"/>
<dbReference type="Gene3D" id="3.30.40.10">
    <property type="entry name" value="Zinc/RING finger domain, C3HC4 (zinc finger)"/>
    <property type="match status" value="1"/>
</dbReference>
<dbReference type="GO" id="GO:0048788">
    <property type="term" value="C:cytoskeleton of presynaptic active zone"/>
    <property type="evidence" value="ECO:0007669"/>
    <property type="project" value="TreeGrafter"/>
</dbReference>
<reference evidence="11" key="1">
    <citation type="submission" date="2010-06" db="EMBL/GenBank/DDBJ databases">
        <authorList>
            <person name="Jiang H."/>
            <person name="Abraham K."/>
            <person name="Ali S."/>
            <person name="Alsbrooks S.L."/>
            <person name="Anim B.N."/>
            <person name="Anosike U.S."/>
            <person name="Attaway T."/>
            <person name="Bandaranaike D.P."/>
            <person name="Battles P.K."/>
            <person name="Bell S.N."/>
            <person name="Bell A.V."/>
            <person name="Beltran B."/>
            <person name="Bickham C."/>
            <person name="Bustamante Y."/>
            <person name="Caleb T."/>
            <person name="Canada A."/>
            <person name="Cardenas V."/>
            <person name="Carter K."/>
            <person name="Chacko J."/>
            <person name="Chandrabose M.N."/>
            <person name="Chavez D."/>
            <person name="Chavez A."/>
            <person name="Chen L."/>
            <person name="Chu H.-S."/>
            <person name="Claassen K.J."/>
            <person name="Cockrell R."/>
            <person name="Collins M."/>
            <person name="Cooper J.A."/>
            <person name="Cree A."/>
            <person name="Curry S.M."/>
            <person name="Da Y."/>
            <person name="Dao M.D."/>
            <person name="Das B."/>
            <person name="Davila M.-L."/>
            <person name="Davy-Carroll L."/>
            <person name="Denson S."/>
            <person name="Dinh H."/>
            <person name="Ebong V.E."/>
            <person name="Edwards J.R."/>
            <person name="Egan A."/>
            <person name="El-Daye J."/>
            <person name="Escobedo L."/>
            <person name="Fernandez S."/>
            <person name="Fernando P.R."/>
            <person name="Flagg N."/>
            <person name="Forbes L.D."/>
            <person name="Fowler R.G."/>
            <person name="Fu Q."/>
            <person name="Gabisi R.A."/>
            <person name="Ganer J."/>
            <person name="Garbino Pronczuk A."/>
            <person name="Garcia R.M."/>
            <person name="Garner T."/>
            <person name="Garrett T.E."/>
            <person name="Gonzalez D.A."/>
            <person name="Hamid H."/>
            <person name="Hawkins E.S."/>
            <person name="Hirani K."/>
            <person name="Hogues M.E."/>
            <person name="Hollins B."/>
            <person name="Hsiao C.-H."/>
            <person name="Jabil R."/>
            <person name="James M.L."/>
            <person name="Jhangiani S.N."/>
            <person name="Johnson B."/>
            <person name="Johnson Q."/>
            <person name="Joshi V."/>
            <person name="Kalu J.B."/>
            <person name="Kam C."/>
            <person name="Kashfia A."/>
            <person name="Keebler J."/>
            <person name="Kisamo H."/>
            <person name="Kovar C.L."/>
            <person name="Lago L.A."/>
            <person name="Lai C.-Y."/>
            <person name="Laidlaw J."/>
            <person name="Lara F."/>
            <person name="Le T.-K."/>
            <person name="Lee S.L."/>
            <person name="Legall F.H."/>
            <person name="Lemon S.J."/>
            <person name="Lewis L.R."/>
            <person name="Li B."/>
            <person name="Liu Y."/>
            <person name="Liu Y.-S."/>
            <person name="Lopez J."/>
            <person name="Lozado R.J."/>
            <person name="Lu J."/>
            <person name="Madu R.C."/>
            <person name="Maheshwari M."/>
            <person name="Maheshwari R."/>
            <person name="Malloy K."/>
            <person name="Martinez E."/>
            <person name="Mathew T."/>
            <person name="Mercado I.C."/>
            <person name="Mercado C."/>
            <person name="Meyer B."/>
            <person name="Montgomery K."/>
            <person name="Morgan M.B."/>
            <person name="Munidasa M."/>
            <person name="Nazareth L.V."/>
            <person name="Nelson J."/>
            <person name="Ng B.M."/>
            <person name="Nguyen N.B."/>
            <person name="Nguyen P.Q."/>
            <person name="Nguyen T."/>
            <person name="Obregon M."/>
            <person name="Okwuonu G.O."/>
            <person name="Onwere C.G."/>
            <person name="Orozco G."/>
            <person name="Parra A."/>
            <person name="Patel S."/>
            <person name="Patil S."/>
            <person name="Perez A."/>
            <person name="Perez Y."/>
            <person name="Pham C."/>
            <person name="Primus E.L."/>
            <person name="Pu L.-L."/>
            <person name="Puazo M."/>
            <person name="Qin X."/>
            <person name="Quiroz J.B."/>
            <person name="Reese J."/>
            <person name="Richards S."/>
            <person name="Rives C.M."/>
            <person name="Robberts R."/>
            <person name="Ruiz S.J."/>
            <person name="Ruiz M.J."/>
            <person name="Santibanez J."/>
            <person name="Schneider B.W."/>
            <person name="Sisson I."/>
            <person name="Smith M."/>
            <person name="Sodergren E."/>
            <person name="Song X.-Z."/>
            <person name="Song B.B."/>
            <person name="Summersgill H."/>
            <person name="Thelus R."/>
            <person name="Thornton R.D."/>
            <person name="Trejos Z.Y."/>
            <person name="Usmani K."/>
            <person name="Vattathil S."/>
            <person name="Villasana D."/>
            <person name="Walker D.L."/>
            <person name="Wang S."/>
            <person name="Wang K."/>
            <person name="White C.S."/>
            <person name="Williams A.C."/>
            <person name="Williamson J."/>
            <person name="Wilson K."/>
            <person name="Woghiren I.O."/>
            <person name="Woodworth J.R."/>
            <person name="Worley K.C."/>
            <person name="Wright R.A."/>
            <person name="Wu W."/>
            <person name="Young L."/>
            <person name="Zhang L."/>
            <person name="Zhang J."/>
            <person name="Zhu Y."/>
            <person name="Muzny D.M."/>
            <person name="Weinstock G."/>
            <person name="Gibbs R.A."/>
        </authorList>
    </citation>
    <scope>NUCLEOTIDE SEQUENCE [LARGE SCALE GENOMIC DNA]</scope>
    <source>
        <strain evidence="11">LSR1</strain>
    </source>
</reference>
<comment type="subcellular location">
    <subcellularLocation>
        <location evidence="4">Synapse</location>
    </subcellularLocation>
</comment>
<dbReference type="SUPFAM" id="SSF57903">
    <property type="entry name" value="FYVE/PHD zinc finger"/>
    <property type="match status" value="1"/>
</dbReference>
<keyword evidence="1 5" id="KW-0479">Metal-binding</keyword>
<dbReference type="Pfam" id="PF00168">
    <property type="entry name" value="C2"/>
    <property type="match status" value="2"/>
</dbReference>
<dbReference type="GeneID" id="100167273"/>
<reference evidence="10" key="2">
    <citation type="submission" date="2022-06" db="UniProtKB">
        <authorList>
            <consortium name="EnsemblMetazoa"/>
        </authorList>
    </citation>
    <scope>IDENTIFICATION</scope>
</reference>
<feature type="compositionally biased region" description="Polar residues" evidence="6">
    <location>
        <begin position="19"/>
        <end position="92"/>
    </location>
</feature>
<protein>
    <submittedName>
        <fullName evidence="10">Uncharacterized protein</fullName>
    </submittedName>
</protein>